<keyword evidence="3" id="KW-1185">Reference proteome</keyword>
<dbReference type="EMBL" id="OZ034816">
    <property type="protein sequence ID" value="CAL1373545.1"/>
    <property type="molecule type" value="Genomic_DNA"/>
</dbReference>
<evidence type="ECO:0000313" key="2">
    <source>
        <dbReference type="EMBL" id="CAL1373545.1"/>
    </source>
</evidence>
<accession>A0AAV2DJA6</accession>
<evidence type="ECO:0000256" key="1">
    <source>
        <dbReference type="SAM" id="MobiDB-lite"/>
    </source>
</evidence>
<proteinExistence type="predicted"/>
<sequence>MKIGIPGSKSVHGAHPNSVPGPDGQCGGGGEASRQDGRGELGYQRWWRREDEDGSGFSGAEESLESEELKESEADY</sequence>
<reference evidence="2 3" key="1">
    <citation type="submission" date="2024-04" db="EMBL/GenBank/DDBJ databases">
        <authorList>
            <person name="Fracassetti M."/>
        </authorList>
    </citation>
    <scope>NUCLEOTIDE SEQUENCE [LARGE SCALE GENOMIC DNA]</scope>
</reference>
<organism evidence="2 3">
    <name type="scientific">Linum trigynum</name>
    <dbReference type="NCBI Taxonomy" id="586398"/>
    <lineage>
        <taxon>Eukaryota</taxon>
        <taxon>Viridiplantae</taxon>
        <taxon>Streptophyta</taxon>
        <taxon>Embryophyta</taxon>
        <taxon>Tracheophyta</taxon>
        <taxon>Spermatophyta</taxon>
        <taxon>Magnoliopsida</taxon>
        <taxon>eudicotyledons</taxon>
        <taxon>Gunneridae</taxon>
        <taxon>Pentapetalae</taxon>
        <taxon>rosids</taxon>
        <taxon>fabids</taxon>
        <taxon>Malpighiales</taxon>
        <taxon>Linaceae</taxon>
        <taxon>Linum</taxon>
    </lineage>
</organism>
<dbReference type="Proteomes" id="UP001497516">
    <property type="component" value="Chromosome 3"/>
</dbReference>
<evidence type="ECO:0000313" key="3">
    <source>
        <dbReference type="Proteomes" id="UP001497516"/>
    </source>
</evidence>
<gene>
    <name evidence="2" type="ORF">LTRI10_LOCUS15468</name>
</gene>
<dbReference type="AlphaFoldDB" id="A0AAV2DJA6"/>
<feature type="region of interest" description="Disordered" evidence="1">
    <location>
        <begin position="1"/>
        <end position="76"/>
    </location>
</feature>
<name>A0AAV2DJA6_9ROSI</name>
<protein>
    <submittedName>
        <fullName evidence="2">Uncharacterized protein</fullName>
    </submittedName>
</protein>
<feature type="compositionally biased region" description="Basic and acidic residues" evidence="1">
    <location>
        <begin position="67"/>
        <end position="76"/>
    </location>
</feature>